<accession>A0A2K1Q0I0</accession>
<dbReference type="OrthoDB" id="6054283at2"/>
<gene>
    <name evidence="1" type="ORF">Lysil_0163</name>
</gene>
<organism evidence="1 2">
    <name type="scientific">Solilutibacter silvestris</name>
    <dbReference type="NCBI Taxonomy" id="1645665"/>
    <lineage>
        <taxon>Bacteria</taxon>
        <taxon>Pseudomonadati</taxon>
        <taxon>Pseudomonadota</taxon>
        <taxon>Gammaproteobacteria</taxon>
        <taxon>Lysobacterales</taxon>
        <taxon>Lysobacteraceae</taxon>
        <taxon>Solilutibacter</taxon>
    </lineage>
</organism>
<evidence type="ECO:0000313" key="2">
    <source>
        <dbReference type="Proteomes" id="UP000236220"/>
    </source>
</evidence>
<evidence type="ECO:0000313" key="1">
    <source>
        <dbReference type="EMBL" id="PNS08534.1"/>
    </source>
</evidence>
<name>A0A2K1Q0I0_9GAMM</name>
<reference evidence="1 2" key="1">
    <citation type="submission" date="2017-08" db="EMBL/GenBank/DDBJ databases">
        <title>Lysobacter sylvestris genome.</title>
        <authorList>
            <person name="Zhang D.-C."/>
            <person name="Albuquerque L."/>
            <person name="Franca L."/>
            <person name="Froufe H.J.C."/>
            <person name="Barroso C."/>
            <person name="Egas C."/>
            <person name="Da Costa M."/>
            <person name="Margesin R."/>
        </authorList>
    </citation>
    <scope>NUCLEOTIDE SEQUENCE [LARGE SCALE GENOMIC DNA]</scope>
    <source>
        <strain evidence="1 2">AM20-91</strain>
    </source>
</reference>
<dbReference type="PROSITE" id="PS51257">
    <property type="entry name" value="PROKAR_LIPOPROTEIN"/>
    <property type="match status" value="1"/>
</dbReference>
<sequence>MRGECGRWSVALVLVALVAGCDRATTTTSAETGDDGAQRLGEIATLRQQHERQSAWLQLPEAQRQRIRDAATAFAALPAAEQTRFRGEFAQLDHSEQRGWLLGPDAGALWPQLSPLFSYVPEDERAPLLGILHEMNADELQALGRIAWRTPPEQRDALRKELIAASPANLPAWLASASQR</sequence>
<protein>
    <recommendedName>
        <fullName evidence="3">DUF3106 domain-containing protein</fullName>
    </recommendedName>
</protein>
<dbReference type="EMBL" id="NPZB01000001">
    <property type="protein sequence ID" value="PNS08534.1"/>
    <property type="molecule type" value="Genomic_DNA"/>
</dbReference>
<proteinExistence type="predicted"/>
<evidence type="ECO:0008006" key="3">
    <source>
        <dbReference type="Google" id="ProtNLM"/>
    </source>
</evidence>
<dbReference type="Proteomes" id="UP000236220">
    <property type="component" value="Unassembled WGS sequence"/>
</dbReference>
<comment type="caution">
    <text evidence="1">The sequence shown here is derived from an EMBL/GenBank/DDBJ whole genome shotgun (WGS) entry which is preliminary data.</text>
</comment>
<dbReference type="RefSeq" id="WP_103073706.1">
    <property type="nucleotide sequence ID" value="NZ_NPZB01000001.1"/>
</dbReference>
<dbReference type="AlphaFoldDB" id="A0A2K1Q0I0"/>
<keyword evidence="2" id="KW-1185">Reference proteome</keyword>